<reference evidence="6 7" key="1">
    <citation type="submission" date="2014-04" db="EMBL/GenBank/DDBJ databases">
        <authorList>
            <consortium name="DOE Joint Genome Institute"/>
            <person name="Kuo A."/>
            <person name="Tarkka M."/>
            <person name="Buscot F."/>
            <person name="Kohler A."/>
            <person name="Nagy L.G."/>
            <person name="Floudas D."/>
            <person name="Copeland A."/>
            <person name="Barry K.W."/>
            <person name="Cichocki N."/>
            <person name="Veneault-Fourrey C."/>
            <person name="LaButti K."/>
            <person name="Lindquist E.A."/>
            <person name="Lipzen A."/>
            <person name="Lundell T."/>
            <person name="Morin E."/>
            <person name="Murat C."/>
            <person name="Sun H."/>
            <person name="Tunlid A."/>
            <person name="Henrissat B."/>
            <person name="Grigoriev I.V."/>
            <person name="Hibbett D.S."/>
            <person name="Martin F."/>
            <person name="Nordberg H.P."/>
            <person name="Cantor M.N."/>
            <person name="Hua S.X."/>
        </authorList>
    </citation>
    <scope>NUCLEOTIDE SEQUENCE [LARGE SCALE GENOMIC DNA]</scope>
    <source>
        <strain evidence="6 7">F 1598</strain>
    </source>
</reference>
<evidence type="ECO:0000256" key="3">
    <source>
        <dbReference type="ARBA" id="ARBA00022989"/>
    </source>
</evidence>
<gene>
    <name evidence="6" type="ORF">PILCRDRAFT_792336</name>
</gene>
<keyword evidence="4 5" id="KW-0472">Membrane</keyword>
<feature type="transmembrane region" description="Helical" evidence="5">
    <location>
        <begin position="200"/>
        <end position="218"/>
    </location>
</feature>
<dbReference type="CDD" id="cd13965">
    <property type="entry name" value="PT_UbiA_3"/>
    <property type="match status" value="1"/>
</dbReference>
<feature type="transmembrane region" description="Helical" evidence="5">
    <location>
        <begin position="259"/>
        <end position="276"/>
    </location>
</feature>
<protein>
    <submittedName>
        <fullName evidence="6">Uncharacterized protein</fullName>
    </submittedName>
</protein>
<evidence type="ECO:0000256" key="5">
    <source>
        <dbReference type="SAM" id="Phobius"/>
    </source>
</evidence>
<dbReference type="InterPro" id="IPR050475">
    <property type="entry name" value="Prenyltransferase_related"/>
</dbReference>
<feature type="transmembrane region" description="Helical" evidence="5">
    <location>
        <begin position="230"/>
        <end position="247"/>
    </location>
</feature>
<dbReference type="GO" id="GO:0016765">
    <property type="term" value="F:transferase activity, transferring alkyl or aryl (other than methyl) groups"/>
    <property type="evidence" value="ECO:0007669"/>
    <property type="project" value="InterPro"/>
</dbReference>
<dbReference type="EMBL" id="KN833011">
    <property type="protein sequence ID" value="KIM79190.1"/>
    <property type="molecule type" value="Genomic_DNA"/>
</dbReference>
<dbReference type="PANTHER" id="PTHR42723:SF1">
    <property type="entry name" value="CHLOROPHYLL SYNTHASE, CHLOROPLASTIC"/>
    <property type="match status" value="1"/>
</dbReference>
<keyword evidence="7" id="KW-1185">Reference proteome</keyword>
<dbReference type="Gene3D" id="1.10.357.140">
    <property type="entry name" value="UbiA prenyltransferase"/>
    <property type="match status" value="1"/>
</dbReference>
<dbReference type="Pfam" id="PF01040">
    <property type="entry name" value="UbiA"/>
    <property type="match status" value="1"/>
</dbReference>
<accession>A0A0C3F365</accession>
<dbReference type="AlphaFoldDB" id="A0A0C3F365"/>
<reference evidence="7" key="2">
    <citation type="submission" date="2015-01" db="EMBL/GenBank/DDBJ databases">
        <title>Evolutionary Origins and Diversification of the Mycorrhizal Mutualists.</title>
        <authorList>
            <consortium name="DOE Joint Genome Institute"/>
            <consortium name="Mycorrhizal Genomics Consortium"/>
            <person name="Kohler A."/>
            <person name="Kuo A."/>
            <person name="Nagy L.G."/>
            <person name="Floudas D."/>
            <person name="Copeland A."/>
            <person name="Barry K.W."/>
            <person name="Cichocki N."/>
            <person name="Veneault-Fourrey C."/>
            <person name="LaButti K."/>
            <person name="Lindquist E.A."/>
            <person name="Lipzen A."/>
            <person name="Lundell T."/>
            <person name="Morin E."/>
            <person name="Murat C."/>
            <person name="Riley R."/>
            <person name="Ohm R."/>
            <person name="Sun H."/>
            <person name="Tunlid A."/>
            <person name="Henrissat B."/>
            <person name="Grigoriev I.V."/>
            <person name="Hibbett D.S."/>
            <person name="Martin F."/>
        </authorList>
    </citation>
    <scope>NUCLEOTIDE SEQUENCE [LARGE SCALE GENOMIC DNA]</scope>
    <source>
        <strain evidence="7">F 1598</strain>
    </source>
</reference>
<dbReference type="InParanoid" id="A0A0C3F365"/>
<evidence type="ECO:0000313" key="6">
    <source>
        <dbReference type="EMBL" id="KIM79190.1"/>
    </source>
</evidence>
<dbReference type="InterPro" id="IPR044878">
    <property type="entry name" value="UbiA_sf"/>
</dbReference>
<feature type="transmembrane region" description="Helical" evidence="5">
    <location>
        <begin position="160"/>
        <end position="179"/>
    </location>
</feature>
<dbReference type="OrthoDB" id="434972at2759"/>
<dbReference type="InterPro" id="IPR000537">
    <property type="entry name" value="UbiA_prenyltransferase"/>
</dbReference>
<evidence type="ECO:0000256" key="1">
    <source>
        <dbReference type="ARBA" id="ARBA00004141"/>
    </source>
</evidence>
<dbReference type="GO" id="GO:0016020">
    <property type="term" value="C:membrane"/>
    <property type="evidence" value="ECO:0007669"/>
    <property type="project" value="UniProtKB-SubCell"/>
</dbReference>
<feature type="transmembrane region" description="Helical" evidence="5">
    <location>
        <begin position="135"/>
        <end position="154"/>
    </location>
</feature>
<evidence type="ECO:0000256" key="4">
    <source>
        <dbReference type="ARBA" id="ARBA00023136"/>
    </source>
</evidence>
<evidence type="ECO:0000256" key="2">
    <source>
        <dbReference type="ARBA" id="ARBA00022692"/>
    </source>
</evidence>
<sequence length="284" mass="31928">MAFAYHLITLLLFTKSDIKSTVIPLSIFSLVAAPDYSSSRIPHVIVWIWLHLLQFDVSNQTLQPDEDKQNKPWRPLPSGRITLSHAVMLRWWLVPLCWAVSFYYSATVLGASVAFAALTVLYNEQHMHSHWLMRGLLNAIGFASFEVGGTLIAGSQPSNLDSNAILAICLSVGIFLTTAHAQDFKDVLGDDLIGRKTLPIVYPVFSRLSMPIALMFWSTALSFTWHTDRATSLIFLCFSTVVGGRFVTMKTILDDQVSYYFYNAWLAAAYILPGYWRLYHAPGL</sequence>
<keyword evidence="2 5" id="KW-0812">Transmembrane</keyword>
<proteinExistence type="predicted"/>
<keyword evidence="3 5" id="KW-1133">Transmembrane helix</keyword>
<dbReference type="Proteomes" id="UP000054166">
    <property type="component" value="Unassembled WGS sequence"/>
</dbReference>
<name>A0A0C3F365_PILCF</name>
<organism evidence="6 7">
    <name type="scientific">Piloderma croceum (strain F 1598)</name>
    <dbReference type="NCBI Taxonomy" id="765440"/>
    <lineage>
        <taxon>Eukaryota</taxon>
        <taxon>Fungi</taxon>
        <taxon>Dikarya</taxon>
        <taxon>Basidiomycota</taxon>
        <taxon>Agaricomycotina</taxon>
        <taxon>Agaricomycetes</taxon>
        <taxon>Agaricomycetidae</taxon>
        <taxon>Atheliales</taxon>
        <taxon>Atheliaceae</taxon>
        <taxon>Piloderma</taxon>
    </lineage>
</organism>
<dbReference type="PANTHER" id="PTHR42723">
    <property type="entry name" value="CHLOROPHYLL SYNTHASE"/>
    <property type="match status" value="1"/>
</dbReference>
<feature type="transmembrane region" description="Helical" evidence="5">
    <location>
        <begin position="102"/>
        <end position="123"/>
    </location>
</feature>
<comment type="subcellular location">
    <subcellularLocation>
        <location evidence="1">Membrane</location>
        <topology evidence="1">Multi-pass membrane protein</topology>
    </subcellularLocation>
</comment>
<evidence type="ECO:0000313" key="7">
    <source>
        <dbReference type="Proteomes" id="UP000054166"/>
    </source>
</evidence>
<dbReference type="HOGENOM" id="CLU_063928_0_1_1"/>